<evidence type="ECO:0000313" key="4">
    <source>
        <dbReference type="Proteomes" id="UP000187209"/>
    </source>
</evidence>
<sequence>MIPNRYENSRDFSNERISELKQTYLAKQMQVYSIERKANLKLLNDDQKLKSANSPKSTSDRSSLLEEARRRQKERALLKEPDHKVPKNYIDETEEKEPALSFSRFSEERSSRYFVDHDYSISESKTNPLFNKDTTQNNLIPRFEDSNEFKLCIDQEYLQLKQELENLRKIPRTIEKPQAKSTKTSFLSKSYIKDTPIEVKWKEKPTRDIENQEVNYVVTKPQHENEKITKPVLNIPKKSSEELIKPSSKPKCFKVESSRIDIIPETSRKSPINPGRKSIEADNTKSTIKRSETSDATLSYHQSTLNIAQVEPINIPNHSYETPLNGISTMYSARVLPTMGNWNLEPQYPPPPMNGWNSNYSHYNSCYYPPAQMYMSGMYYHQPPVAYNYPYPYADNRYQYTNTYTPPPQYYSTQSYPERNDFTNNSGYQQNEDFTKRKTINYDTSKQEIFDKEKDIVKNKYKINDDEILEAEEIVKPAPKIIRSKDKPVKSVDNVVMRRRSSEGIEEIIKNPLRKKEKYREDVEEEDSWPEVNINPDDFKDSNLYEDKNENLVQIDEYIPKTKAKTLSKIQTPQALEVPEQPVISKKPVLIEFGTGAKKSLAELFKQKNKKLIRNMGSRDNNLPRQDHKEKTKEELIEIRKNMVKAPKLEKKPEVIQIKLEDKKNNNKEPCAALMERLATGQRVRVSKEEMLKLNKKNYQQLPEVKKKQEDELKRLEKQQRIQKARDYERCRSTQTRRERKFQYNMDY</sequence>
<evidence type="ECO:0008006" key="5">
    <source>
        <dbReference type="Google" id="ProtNLM"/>
    </source>
</evidence>
<name>A0A1R2CG64_9CILI</name>
<comment type="caution">
    <text evidence="3">The sequence shown here is derived from an EMBL/GenBank/DDBJ whole genome shotgun (WGS) entry which is preliminary data.</text>
</comment>
<evidence type="ECO:0000256" key="2">
    <source>
        <dbReference type="SAM" id="MobiDB-lite"/>
    </source>
</evidence>
<evidence type="ECO:0000313" key="3">
    <source>
        <dbReference type="EMBL" id="OMJ88007.1"/>
    </source>
</evidence>
<feature type="region of interest" description="Disordered" evidence="2">
    <location>
        <begin position="266"/>
        <end position="297"/>
    </location>
</feature>
<feature type="region of interest" description="Disordered" evidence="2">
    <location>
        <begin position="46"/>
        <end position="82"/>
    </location>
</feature>
<dbReference type="OrthoDB" id="308392at2759"/>
<feature type="coiled-coil region" evidence="1">
    <location>
        <begin position="699"/>
        <end position="726"/>
    </location>
</feature>
<feature type="compositionally biased region" description="Polar residues" evidence="2">
    <location>
        <begin position="51"/>
        <end position="62"/>
    </location>
</feature>
<dbReference type="EMBL" id="MPUH01000162">
    <property type="protein sequence ID" value="OMJ88007.1"/>
    <property type="molecule type" value="Genomic_DNA"/>
</dbReference>
<accession>A0A1R2CG64</accession>
<protein>
    <recommendedName>
        <fullName evidence="5">ALMS motif domain-containing protein</fullName>
    </recommendedName>
</protein>
<reference evidence="3 4" key="1">
    <citation type="submission" date="2016-11" db="EMBL/GenBank/DDBJ databases">
        <title>The macronuclear genome of Stentor coeruleus: a giant cell with tiny introns.</title>
        <authorList>
            <person name="Slabodnick M."/>
            <person name="Ruby J.G."/>
            <person name="Reiff S.B."/>
            <person name="Swart E.C."/>
            <person name="Gosai S."/>
            <person name="Prabakaran S."/>
            <person name="Witkowska E."/>
            <person name="Larue G.E."/>
            <person name="Fisher S."/>
            <person name="Freeman R.M."/>
            <person name="Gunawardena J."/>
            <person name="Chu W."/>
            <person name="Stover N.A."/>
            <person name="Gregory B.D."/>
            <person name="Nowacki M."/>
            <person name="Derisi J."/>
            <person name="Roy S.W."/>
            <person name="Marshall W.F."/>
            <person name="Sood P."/>
        </authorList>
    </citation>
    <scope>NUCLEOTIDE SEQUENCE [LARGE SCALE GENOMIC DNA]</scope>
    <source>
        <strain evidence="3">WM001</strain>
    </source>
</reference>
<gene>
    <name evidence="3" type="ORF">SteCoe_10163</name>
</gene>
<keyword evidence="4" id="KW-1185">Reference proteome</keyword>
<keyword evidence="1" id="KW-0175">Coiled coil</keyword>
<feature type="compositionally biased region" description="Basic and acidic residues" evidence="2">
    <location>
        <begin position="63"/>
        <end position="82"/>
    </location>
</feature>
<organism evidence="3 4">
    <name type="scientific">Stentor coeruleus</name>
    <dbReference type="NCBI Taxonomy" id="5963"/>
    <lineage>
        <taxon>Eukaryota</taxon>
        <taxon>Sar</taxon>
        <taxon>Alveolata</taxon>
        <taxon>Ciliophora</taxon>
        <taxon>Postciliodesmatophora</taxon>
        <taxon>Heterotrichea</taxon>
        <taxon>Heterotrichida</taxon>
        <taxon>Stentoridae</taxon>
        <taxon>Stentor</taxon>
    </lineage>
</organism>
<dbReference type="Proteomes" id="UP000187209">
    <property type="component" value="Unassembled WGS sequence"/>
</dbReference>
<dbReference type="AlphaFoldDB" id="A0A1R2CG64"/>
<feature type="compositionally biased region" description="Basic and acidic residues" evidence="2">
    <location>
        <begin position="277"/>
        <end position="293"/>
    </location>
</feature>
<proteinExistence type="predicted"/>
<evidence type="ECO:0000256" key="1">
    <source>
        <dbReference type="SAM" id="Coils"/>
    </source>
</evidence>